<dbReference type="AlphaFoldDB" id="U6H5A6"/>
<evidence type="ECO:0000313" key="4">
    <source>
        <dbReference type="Proteomes" id="UP000018201"/>
    </source>
</evidence>
<organism evidence="3 4">
    <name type="scientific">Eimeria praecox</name>
    <dbReference type="NCBI Taxonomy" id="51316"/>
    <lineage>
        <taxon>Eukaryota</taxon>
        <taxon>Sar</taxon>
        <taxon>Alveolata</taxon>
        <taxon>Apicomplexa</taxon>
        <taxon>Conoidasida</taxon>
        <taxon>Coccidia</taxon>
        <taxon>Eucoccidiorida</taxon>
        <taxon>Eimeriorina</taxon>
        <taxon>Eimeriidae</taxon>
        <taxon>Eimeria</taxon>
    </lineage>
</organism>
<dbReference type="Proteomes" id="UP000018201">
    <property type="component" value="Unassembled WGS sequence"/>
</dbReference>
<feature type="coiled-coil region" evidence="1">
    <location>
        <begin position="508"/>
        <end position="542"/>
    </location>
</feature>
<protein>
    <submittedName>
        <fullName evidence="3">Uncharacterized protein</fullName>
    </submittedName>
</protein>
<name>U6H5A6_9EIME</name>
<dbReference type="VEuPathDB" id="ToxoDB:EPH_0000190"/>
<sequence length="548" mass="61339">MEYFTSTNAKAAAFQVGSVRYSLPVEVMGRSDVQASGLALVVRREGFKDIPPRVHKTEDGALQLDRPQEGFGLMVEHLLGMQPLKGCPLKEFAEKYIALKTELLYWQLPTADVAFDDRLYYTSAWTDGDCFFPLRREDAAAFSRSEAEVQRPLNVLQLQESSIPEEVKCYIEDAKGDWQCWATPEQQSNAEGAVPTSHQNSRLCIVAGEDRFLCLPPGLQRPCVHFAALPDRSGFAPFLVAAGPLEFTLVWSPGAFLHLRGEQKKTGEIRYQLELILKKPAWLCIHPTLGSVLSGVEGPVPHIFCFGMSEAQIVRFFPWGALAINGEVVCDPPATAAESKEQHSKTEAPGTTAQAQGQGEPKPALAATFLRLFNKSFEPPLRICFVNNDKEGKAVTLKRLEDFDVHDTRNEEATGFNIMLALRGALAESRADLAVSDKRKPGKTIVFPINSSGELLNENQVLIDGGAPRGEELFSIALYGEYDCTAQKYYTFETGKKLFDFHRQMFMNRRLETAKAQRKKQLQQVQLRLRRNQQQLQQQTRQLLLQQA</sequence>
<evidence type="ECO:0000256" key="1">
    <source>
        <dbReference type="SAM" id="Coils"/>
    </source>
</evidence>
<accession>U6H5A6</accession>
<evidence type="ECO:0000256" key="2">
    <source>
        <dbReference type="SAM" id="MobiDB-lite"/>
    </source>
</evidence>
<keyword evidence="1" id="KW-0175">Coiled coil</keyword>
<feature type="region of interest" description="Disordered" evidence="2">
    <location>
        <begin position="334"/>
        <end position="360"/>
    </location>
</feature>
<proteinExistence type="predicted"/>
<dbReference type="EMBL" id="HG697904">
    <property type="protein sequence ID" value="CDI87620.1"/>
    <property type="molecule type" value="Genomic_DNA"/>
</dbReference>
<reference evidence="3" key="2">
    <citation type="submission" date="2013-10" db="EMBL/GenBank/DDBJ databases">
        <authorList>
            <person name="Aslett M."/>
        </authorList>
    </citation>
    <scope>NUCLEOTIDE SEQUENCE [LARGE SCALE GENOMIC DNA]</scope>
    <source>
        <strain evidence="3">Houghton</strain>
    </source>
</reference>
<reference evidence="3" key="1">
    <citation type="submission" date="2013-10" db="EMBL/GenBank/DDBJ databases">
        <title>Genomic analysis of the causative agents of coccidiosis in chickens.</title>
        <authorList>
            <person name="Reid A.J."/>
            <person name="Blake D."/>
            <person name="Billington K."/>
            <person name="Browne H."/>
            <person name="Dunn M."/>
            <person name="Hung S."/>
            <person name="Kawahara F."/>
            <person name="Miranda-Saavedra D."/>
            <person name="Mourier T."/>
            <person name="Nagra H."/>
            <person name="Otto T.D."/>
            <person name="Rawlings N."/>
            <person name="Sanchez A."/>
            <person name="Sanders M."/>
            <person name="Subramaniam C."/>
            <person name="Tay Y."/>
            <person name="Dear P."/>
            <person name="Doerig C."/>
            <person name="Gruber A."/>
            <person name="Parkinson J."/>
            <person name="Shirley M."/>
            <person name="Wan K.L."/>
            <person name="Berriman M."/>
            <person name="Tomley F."/>
            <person name="Pain A."/>
        </authorList>
    </citation>
    <scope>NUCLEOTIDE SEQUENCE [LARGE SCALE GENOMIC DNA]</scope>
    <source>
        <strain evidence="3">Houghton</strain>
    </source>
</reference>
<evidence type="ECO:0000313" key="3">
    <source>
        <dbReference type="EMBL" id="CDI87620.1"/>
    </source>
</evidence>
<gene>
    <name evidence="3" type="ORF">EPH_0000190</name>
</gene>
<keyword evidence="4" id="KW-1185">Reference proteome</keyword>
<dbReference type="OrthoDB" id="345468at2759"/>